<dbReference type="AlphaFoldDB" id="A0A7Y9IDY7"/>
<accession>A0A7Y9IDY7</accession>
<dbReference type="InterPro" id="IPR012334">
    <property type="entry name" value="Pectin_lyas_fold"/>
</dbReference>
<protein>
    <recommendedName>
        <fullName evidence="4">Right handed beta helix region</fullName>
    </recommendedName>
</protein>
<evidence type="ECO:0008006" key="4">
    <source>
        <dbReference type="Google" id="ProtNLM"/>
    </source>
</evidence>
<dbReference type="Proteomes" id="UP000569914">
    <property type="component" value="Unassembled WGS sequence"/>
</dbReference>
<reference evidence="2 3" key="1">
    <citation type="submission" date="2020-07" db="EMBL/GenBank/DDBJ databases">
        <title>Sequencing the genomes of 1000 actinobacteria strains.</title>
        <authorList>
            <person name="Klenk H.-P."/>
        </authorList>
    </citation>
    <scope>NUCLEOTIDE SEQUENCE [LARGE SCALE GENOMIC DNA]</scope>
    <source>
        <strain evidence="2 3">DSM 22083</strain>
    </source>
</reference>
<dbReference type="Gene3D" id="2.160.20.10">
    <property type="entry name" value="Single-stranded right-handed beta-helix, Pectin lyase-like"/>
    <property type="match status" value="1"/>
</dbReference>
<sequence>MKPRPPVTLITAAVLLSAMITIAPAAHAETPGRTFYVDAGGGSDDASGRNPRAAWATTERVNEATFRPGDRVLFRAGDTWSGNIVIDDSGRADAPIVVGAYGNGPRPRIDGSFAADAELAATVLIHNAEHVQVRDLELTNDADDQGLRNGLLVAVDEPAQPVYSGYLIDNLHIHDVAGLIVPDGNDGKRSGGIGFALDGRQHTDGSWRIGRFDKITITDNVIEHVDQTGLWLDSNLRNKELTPGTDDVYRGYTWEQVAWTGVEIGWNRILDTGKNGVIIRMADGGSFHHNEVGYTSDRVASGNSVFTVSVHRFVVEWNEVHHNLSHDAMDGAALDPDLDSPRTVWRYNYSHDNNYGLITLCTRPTDAGIEVTRNLEIGGKGRLLNINYGFTGVTFDRNALWARPVPDVEYPDTHPDYVNPDREIAGGYPQLIWETHERSGTNFEAEQTYQFTRNAFYNEAETATFYLNPNDETSRRTTNRTHRDNVFYGLWPGDGSGDPIAQGFDRRGATPPRHWIANTIGDQAYAFWRPSIEGRPNPRVGPRS</sequence>
<comment type="caution">
    <text evidence="2">The sequence shown here is derived from an EMBL/GenBank/DDBJ whole genome shotgun (WGS) entry which is preliminary data.</text>
</comment>
<gene>
    <name evidence="2" type="ORF">BKA15_006383</name>
</gene>
<proteinExistence type="predicted"/>
<dbReference type="InterPro" id="IPR011050">
    <property type="entry name" value="Pectin_lyase_fold/virulence"/>
</dbReference>
<dbReference type="RefSeq" id="WP_179757627.1">
    <property type="nucleotide sequence ID" value="NZ_JACCBU010000001.1"/>
</dbReference>
<feature type="signal peptide" evidence="1">
    <location>
        <begin position="1"/>
        <end position="28"/>
    </location>
</feature>
<dbReference type="EMBL" id="JACCBU010000001">
    <property type="protein sequence ID" value="NYE75054.1"/>
    <property type="molecule type" value="Genomic_DNA"/>
</dbReference>
<keyword evidence="3" id="KW-1185">Reference proteome</keyword>
<organism evidence="2 3">
    <name type="scientific">Microlunatus parietis</name>
    <dbReference type="NCBI Taxonomy" id="682979"/>
    <lineage>
        <taxon>Bacteria</taxon>
        <taxon>Bacillati</taxon>
        <taxon>Actinomycetota</taxon>
        <taxon>Actinomycetes</taxon>
        <taxon>Propionibacteriales</taxon>
        <taxon>Propionibacteriaceae</taxon>
        <taxon>Microlunatus</taxon>
    </lineage>
</organism>
<dbReference type="SUPFAM" id="SSF51126">
    <property type="entry name" value="Pectin lyase-like"/>
    <property type="match status" value="1"/>
</dbReference>
<name>A0A7Y9IDY7_9ACTN</name>
<feature type="chain" id="PRO_5031286624" description="Right handed beta helix region" evidence="1">
    <location>
        <begin position="29"/>
        <end position="544"/>
    </location>
</feature>
<evidence type="ECO:0000313" key="3">
    <source>
        <dbReference type="Proteomes" id="UP000569914"/>
    </source>
</evidence>
<evidence type="ECO:0000256" key="1">
    <source>
        <dbReference type="SAM" id="SignalP"/>
    </source>
</evidence>
<evidence type="ECO:0000313" key="2">
    <source>
        <dbReference type="EMBL" id="NYE75054.1"/>
    </source>
</evidence>
<keyword evidence="1" id="KW-0732">Signal</keyword>